<gene>
    <name evidence="1" type="ORF">GMD50_10035</name>
</gene>
<evidence type="ECO:0000313" key="1">
    <source>
        <dbReference type="EMBL" id="MTR85396.1"/>
    </source>
</evidence>
<dbReference type="EMBL" id="WNAJ01000010">
    <property type="protein sequence ID" value="MTR85396.1"/>
    <property type="molecule type" value="Genomic_DNA"/>
</dbReference>
<proteinExistence type="predicted"/>
<organism evidence="1 2">
    <name type="scientific">Roseburia intestinalis</name>
    <dbReference type="NCBI Taxonomy" id="166486"/>
    <lineage>
        <taxon>Bacteria</taxon>
        <taxon>Bacillati</taxon>
        <taxon>Bacillota</taxon>
        <taxon>Clostridia</taxon>
        <taxon>Lachnospirales</taxon>
        <taxon>Lachnospiraceae</taxon>
        <taxon>Roseburia</taxon>
    </lineage>
</organism>
<accession>A0A6L6L617</accession>
<comment type="caution">
    <text evidence="1">The sequence shown here is derived from an EMBL/GenBank/DDBJ whole genome shotgun (WGS) entry which is preliminary data.</text>
</comment>
<sequence>MAGGLFFFIGLGCQKVVHNLAIVKLHKAETVFLIFGQRNKTSSVLCNLTDPKLKTIF</sequence>
<dbReference type="AlphaFoldDB" id="A0A6L6L617"/>
<protein>
    <submittedName>
        <fullName evidence="1">Uncharacterized protein</fullName>
    </submittedName>
</protein>
<evidence type="ECO:0000313" key="2">
    <source>
        <dbReference type="Proteomes" id="UP000478483"/>
    </source>
</evidence>
<name>A0A6L6L617_9FIRM</name>
<reference evidence="1 2" key="1">
    <citation type="journal article" date="2019" name="Nat. Med.">
        <title>A library of human gut bacterial isolates paired with longitudinal multiomics data enables mechanistic microbiome research.</title>
        <authorList>
            <person name="Poyet M."/>
            <person name="Groussin M."/>
            <person name="Gibbons S.M."/>
            <person name="Avila-Pacheco J."/>
            <person name="Jiang X."/>
            <person name="Kearney S.M."/>
            <person name="Perrotta A.R."/>
            <person name="Berdy B."/>
            <person name="Zhao S."/>
            <person name="Lieberman T.D."/>
            <person name="Swanson P.K."/>
            <person name="Smith M."/>
            <person name="Roesemann S."/>
            <person name="Alexander J.E."/>
            <person name="Rich S.A."/>
            <person name="Livny J."/>
            <person name="Vlamakis H."/>
            <person name="Clish C."/>
            <person name="Bullock K."/>
            <person name="Deik A."/>
            <person name="Scott J."/>
            <person name="Pierce K.A."/>
            <person name="Xavier R.J."/>
            <person name="Alm E.J."/>
        </authorList>
    </citation>
    <scope>NUCLEOTIDE SEQUENCE [LARGE SCALE GENOMIC DNA]</scope>
    <source>
        <strain evidence="1 2">BIOML-A1</strain>
    </source>
</reference>
<dbReference type="Proteomes" id="UP000478483">
    <property type="component" value="Unassembled WGS sequence"/>
</dbReference>